<gene>
    <name evidence="2" type="ORF">PX52LOC_08224</name>
</gene>
<dbReference type="GO" id="GO:0006508">
    <property type="term" value="P:proteolysis"/>
    <property type="evidence" value="ECO:0007669"/>
    <property type="project" value="UniProtKB-KW"/>
</dbReference>
<protein>
    <submittedName>
        <fullName evidence="2">ATP-dependent Clp protease adaptor ClpS</fullName>
    </submittedName>
</protein>
<dbReference type="KEGG" id="lrs:PX52LOC_08224"/>
<dbReference type="InterPro" id="IPR003769">
    <property type="entry name" value="ClpS_core"/>
</dbReference>
<keyword evidence="2" id="KW-0378">Hydrolase</keyword>
<dbReference type="InterPro" id="IPR014719">
    <property type="entry name" value="Ribosomal_bL12_C/ClpS-like"/>
</dbReference>
<dbReference type="Gene3D" id="3.30.1390.10">
    <property type="match status" value="1"/>
</dbReference>
<dbReference type="GO" id="GO:0030163">
    <property type="term" value="P:protein catabolic process"/>
    <property type="evidence" value="ECO:0007669"/>
    <property type="project" value="InterPro"/>
</dbReference>
<feature type="domain" description="Adaptor protein ClpS core" evidence="1">
    <location>
        <begin position="35"/>
        <end position="100"/>
    </location>
</feature>
<evidence type="ECO:0000313" key="3">
    <source>
        <dbReference type="Proteomes" id="UP000324974"/>
    </source>
</evidence>
<dbReference type="GO" id="GO:0008233">
    <property type="term" value="F:peptidase activity"/>
    <property type="evidence" value="ECO:0007669"/>
    <property type="project" value="UniProtKB-KW"/>
</dbReference>
<organism evidence="2 3">
    <name type="scientific">Limnoglobus roseus</name>
    <dbReference type="NCBI Taxonomy" id="2598579"/>
    <lineage>
        <taxon>Bacteria</taxon>
        <taxon>Pseudomonadati</taxon>
        <taxon>Planctomycetota</taxon>
        <taxon>Planctomycetia</taxon>
        <taxon>Gemmatales</taxon>
        <taxon>Gemmataceae</taxon>
        <taxon>Limnoglobus</taxon>
    </lineage>
</organism>
<evidence type="ECO:0000259" key="1">
    <source>
        <dbReference type="Pfam" id="PF02617"/>
    </source>
</evidence>
<dbReference type="EMBL" id="CP042425">
    <property type="protein sequence ID" value="QEL21095.1"/>
    <property type="molecule type" value="Genomic_DNA"/>
</dbReference>
<name>A0A5C1AR50_9BACT</name>
<dbReference type="Proteomes" id="UP000324974">
    <property type="component" value="Chromosome"/>
</dbReference>
<dbReference type="OrthoDB" id="598046at2"/>
<dbReference type="Pfam" id="PF02617">
    <property type="entry name" value="ClpS"/>
    <property type="match status" value="1"/>
</dbReference>
<evidence type="ECO:0000313" key="2">
    <source>
        <dbReference type="EMBL" id="QEL21095.1"/>
    </source>
</evidence>
<dbReference type="RefSeq" id="WP_149115335.1">
    <property type="nucleotide sequence ID" value="NZ_CP042425.1"/>
</dbReference>
<dbReference type="SUPFAM" id="SSF54736">
    <property type="entry name" value="ClpS-like"/>
    <property type="match status" value="1"/>
</dbReference>
<sequence length="122" mass="13434">MNAELWGGGLRTRARTRPPRYEVWVSPDERSARRDGDYVVVLFDDDEHSFAFVIEALVSVCGLSERVARHLANVVDQSGRAVIHAGTAEDCEEKRAGVEACGPGPRMTGSVKPLRAEVERRG</sequence>
<accession>A0A5C1AR50</accession>
<proteinExistence type="predicted"/>
<keyword evidence="3" id="KW-1185">Reference proteome</keyword>
<dbReference type="AlphaFoldDB" id="A0A5C1AR50"/>
<reference evidence="3" key="1">
    <citation type="submission" date="2019-08" db="EMBL/GenBank/DDBJ databases">
        <title>Limnoglobus roseus gen. nov., sp. nov., a novel freshwater planctomycete with a giant genome from the family Gemmataceae.</title>
        <authorList>
            <person name="Kulichevskaya I.S."/>
            <person name="Naumoff D.G."/>
            <person name="Miroshnikov K."/>
            <person name="Ivanova A."/>
            <person name="Philippov D.A."/>
            <person name="Hakobyan A."/>
            <person name="Rijpstra I.C."/>
            <person name="Sinninghe Damste J.S."/>
            <person name="Liesack W."/>
            <person name="Dedysh S.N."/>
        </authorList>
    </citation>
    <scope>NUCLEOTIDE SEQUENCE [LARGE SCALE GENOMIC DNA]</scope>
    <source>
        <strain evidence="3">PX52</strain>
    </source>
</reference>
<keyword evidence="2" id="KW-0645">Protease</keyword>